<organism evidence="1 2">
    <name type="scientific">Salinispora arenicola</name>
    <dbReference type="NCBI Taxonomy" id="168697"/>
    <lineage>
        <taxon>Bacteria</taxon>
        <taxon>Bacillati</taxon>
        <taxon>Actinomycetota</taxon>
        <taxon>Actinomycetes</taxon>
        <taxon>Micromonosporales</taxon>
        <taxon>Micromonosporaceae</taxon>
        <taxon>Salinispora</taxon>
    </lineage>
</organism>
<dbReference type="EMBL" id="BOQM01000042">
    <property type="protein sequence ID" value="GIM87489.1"/>
    <property type="molecule type" value="Genomic_DNA"/>
</dbReference>
<keyword evidence="2" id="KW-1185">Reference proteome</keyword>
<reference evidence="1 2" key="1">
    <citation type="submission" date="2021-03" db="EMBL/GenBank/DDBJ databases">
        <title>Whole genome shotgun sequence of Salinispora arenicola NBRC 105043.</title>
        <authorList>
            <person name="Komaki H."/>
            <person name="Tamura T."/>
        </authorList>
    </citation>
    <scope>NUCLEOTIDE SEQUENCE [LARGE SCALE GENOMIC DNA]</scope>
    <source>
        <strain evidence="1 2">NBRC 105043</strain>
    </source>
</reference>
<proteinExistence type="predicted"/>
<protein>
    <submittedName>
        <fullName evidence="1">Uncharacterized protein</fullName>
    </submittedName>
</protein>
<evidence type="ECO:0000313" key="2">
    <source>
        <dbReference type="Proteomes" id="UP000677457"/>
    </source>
</evidence>
<accession>A0ABQ4JZY9</accession>
<comment type="caution">
    <text evidence="1">The sequence shown here is derived from an EMBL/GenBank/DDBJ whole genome shotgun (WGS) entry which is preliminary data.</text>
</comment>
<dbReference type="Proteomes" id="UP000677457">
    <property type="component" value="Unassembled WGS sequence"/>
</dbReference>
<sequence length="71" mass="7843">MNRERGRGARSREHGGEEFAILGSKFQCVSQQVQGAQAVIDVPRRFQAANGADTHPGPFRDLFLCQSRLVS</sequence>
<evidence type="ECO:0000313" key="1">
    <source>
        <dbReference type="EMBL" id="GIM87489.1"/>
    </source>
</evidence>
<gene>
    <name evidence="1" type="ORF">Sar04_42250</name>
</gene>
<name>A0ABQ4JZY9_SALAC</name>